<keyword evidence="3" id="KW-1185">Reference proteome</keyword>
<organism evidence="2 3">
    <name type="scientific">Trichomonas vaginalis (strain ATCC PRA-98 / G3)</name>
    <dbReference type="NCBI Taxonomy" id="412133"/>
    <lineage>
        <taxon>Eukaryota</taxon>
        <taxon>Metamonada</taxon>
        <taxon>Parabasalia</taxon>
        <taxon>Trichomonadida</taxon>
        <taxon>Trichomonadidae</taxon>
        <taxon>Trichomonas</taxon>
    </lineage>
</organism>
<dbReference type="AlphaFoldDB" id="A2FT04"/>
<proteinExistence type="predicted"/>
<reference evidence="2" key="1">
    <citation type="submission" date="2006-10" db="EMBL/GenBank/DDBJ databases">
        <authorList>
            <person name="Amadeo P."/>
            <person name="Zhao Q."/>
            <person name="Wortman J."/>
            <person name="Fraser-Liggett C."/>
            <person name="Carlton J."/>
        </authorList>
    </citation>
    <scope>NUCLEOTIDE SEQUENCE</scope>
    <source>
        <strain evidence="2">G3</strain>
    </source>
</reference>
<dbReference type="InParanoid" id="A2FT04"/>
<sequence length="197" mass="22554">MSTTLNIRIKKNGSIDGRTQTALALKEANVPIEKFDKLKYDFLDNGILNNKCELYKELVKALGKKEFFNIADKSKLIKSDEIIKKAEPSTNEEKPLRMSLIKSEEVENSNKSKSEKIDSNDMADKSEKTEEIRLLITREGKIDAKTRLAHLLKENGHDLESFSGLEYKASKKGTLLHSCKLYIKLHKVFPNYEFIMN</sequence>
<dbReference type="VEuPathDB" id="TrichDB:TVAGG3_0768760"/>
<accession>A2FT04</accession>
<dbReference type="EMBL" id="DS113999">
    <property type="protein sequence ID" value="EAX91969.1"/>
    <property type="molecule type" value="Genomic_DNA"/>
</dbReference>
<evidence type="ECO:0000313" key="3">
    <source>
        <dbReference type="Proteomes" id="UP000001542"/>
    </source>
</evidence>
<gene>
    <name evidence="2" type="ORF">TVAG_387470</name>
</gene>
<dbReference type="Proteomes" id="UP000001542">
    <property type="component" value="Unassembled WGS sequence"/>
</dbReference>
<dbReference type="RefSeq" id="XP_001304899.1">
    <property type="nucleotide sequence ID" value="XM_001304898.1"/>
</dbReference>
<reference evidence="2" key="2">
    <citation type="journal article" date="2007" name="Science">
        <title>Draft genome sequence of the sexually transmitted pathogen Trichomonas vaginalis.</title>
        <authorList>
            <person name="Carlton J.M."/>
            <person name="Hirt R.P."/>
            <person name="Silva J.C."/>
            <person name="Delcher A.L."/>
            <person name="Schatz M."/>
            <person name="Zhao Q."/>
            <person name="Wortman J.R."/>
            <person name="Bidwell S.L."/>
            <person name="Alsmark U.C.M."/>
            <person name="Besteiro S."/>
            <person name="Sicheritz-Ponten T."/>
            <person name="Noel C.J."/>
            <person name="Dacks J.B."/>
            <person name="Foster P.G."/>
            <person name="Simillion C."/>
            <person name="Van de Peer Y."/>
            <person name="Miranda-Saavedra D."/>
            <person name="Barton G.J."/>
            <person name="Westrop G.D."/>
            <person name="Mueller S."/>
            <person name="Dessi D."/>
            <person name="Fiori P.L."/>
            <person name="Ren Q."/>
            <person name="Paulsen I."/>
            <person name="Zhang H."/>
            <person name="Bastida-Corcuera F.D."/>
            <person name="Simoes-Barbosa A."/>
            <person name="Brown M.T."/>
            <person name="Hayes R.D."/>
            <person name="Mukherjee M."/>
            <person name="Okumura C.Y."/>
            <person name="Schneider R."/>
            <person name="Smith A.J."/>
            <person name="Vanacova S."/>
            <person name="Villalvazo M."/>
            <person name="Haas B.J."/>
            <person name="Pertea M."/>
            <person name="Feldblyum T.V."/>
            <person name="Utterback T.R."/>
            <person name="Shu C.L."/>
            <person name="Osoegawa K."/>
            <person name="de Jong P.J."/>
            <person name="Hrdy I."/>
            <person name="Horvathova L."/>
            <person name="Zubacova Z."/>
            <person name="Dolezal P."/>
            <person name="Malik S.B."/>
            <person name="Logsdon J.M. Jr."/>
            <person name="Henze K."/>
            <person name="Gupta A."/>
            <person name="Wang C.C."/>
            <person name="Dunne R.L."/>
            <person name="Upcroft J.A."/>
            <person name="Upcroft P."/>
            <person name="White O."/>
            <person name="Salzberg S.L."/>
            <person name="Tang P."/>
            <person name="Chiu C.-H."/>
            <person name="Lee Y.-S."/>
            <person name="Embley T.M."/>
            <person name="Coombs G.H."/>
            <person name="Mottram J.C."/>
            <person name="Tachezy J."/>
            <person name="Fraser-Liggett C.M."/>
            <person name="Johnson P.J."/>
        </authorList>
    </citation>
    <scope>NUCLEOTIDE SEQUENCE [LARGE SCALE GENOMIC DNA]</scope>
    <source>
        <strain evidence="2">G3</strain>
    </source>
</reference>
<evidence type="ECO:0000313" key="2">
    <source>
        <dbReference type="EMBL" id="EAX91969.1"/>
    </source>
</evidence>
<evidence type="ECO:0000256" key="1">
    <source>
        <dbReference type="SAM" id="MobiDB-lite"/>
    </source>
</evidence>
<dbReference type="VEuPathDB" id="TrichDB:TVAG_387470"/>
<feature type="region of interest" description="Disordered" evidence="1">
    <location>
        <begin position="88"/>
        <end position="125"/>
    </location>
</feature>
<name>A2FT04_TRIV3</name>
<dbReference type="KEGG" id="tva:4749673"/>
<protein>
    <submittedName>
        <fullName evidence="2">Uncharacterized protein</fullName>
    </submittedName>
</protein>